<feature type="region of interest" description="Disordered" evidence="1">
    <location>
        <begin position="849"/>
        <end position="874"/>
    </location>
</feature>
<dbReference type="InterPro" id="IPR051162">
    <property type="entry name" value="T4SS_component"/>
</dbReference>
<dbReference type="RefSeq" id="WP_074879200.1">
    <property type="nucleotide sequence ID" value="NZ_FOXI01000011.1"/>
</dbReference>
<dbReference type="InterPro" id="IPR027417">
    <property type="entry name" value="P-loop_NTPase"/>
</dbReference>
<evidence type="ECO:0000313" key="2">
    <source>
        <dbReference type="EMBL" id="SFP89132.1"/>
    </source>
</evidence>
<organism evidence="2 3">
    <name type="scientific">Halolamina pelagica</name>
    <dbReference type="NCBI Taxonomy" id="699431"/>
    <lineage>
        <taxon>Archaea</taxon>
        <taxon>Methanobacteriati</taxon>
        <taxon>Methanobacteriota</taxon>
        <taxon>Stenosarchaea group</taxon>
        <taxon>Halobacteria</taxon>
        <taxon>Halobacteriales</taxon>
        <taxon>Haloferacaceae</taxon>
    </lineage>
</organism>
<dbReference type="PANTHER" id="PTHR30121:SF6">
    <property type="entry name" value="SLR6007 PROTEIN"/>
    <property type="match status" value="1"/>
</dbReference>
<keyword evidence="3" id="KW-1185">Reference proteome</keyword>
<dbReference type="EMBL" id="FOXI01000011">
    <property type="protein sequence ID" value="SFP89132.1"/>
    <property type="molecule type" value="Genomic_DNA"/>
</dbReference>
<evidence type="ECO:0000313" key="3">
    <source>
        <dbReference type="Proteomes" id="UP000183769"/>
    </source>
</evidence>
<feature type="compositionally biased region" description="Polar residues" evidence="1">
    <location>
        <begin position="229"/>
        <end position="245"/>
    </location>
</feature>
<dbReference type="OrthoDB" id="214394at2157"/>
<dbReference type="PANTHER" id="PTHR30121">
    <property type="entry name" value="UNCHARACTERIZED PROTEIN YJGR-RELATED"/>
    <property type="match status" value="1"/>
</dbReference>
<dbReference type="Proteomes" id="UP000183769">
    <property type="component" value="Unassembled WGS sequence"/>
</dbReference>
<evidence type="ECO:0000256" key="1">
    <source>
        <dbReference type="SAM" id="MobiDB-lite"/>
    </source>
</evidence>
<gene>
    <name evidence="2" type="ORF">SAMN05216277_11165</name>
</gene>
<reference evidence="3" key="1">
    <citation type="submission" date="2016-10" db="EMBL/GenBank/DDBJ databases">
        <authorList>
            <person name="Varghese N."/>
            <person name="Submissions S."/>
        </authorList>
    </citation>
    <scope>NUCLEOTIDE SEQUENCE [LARGE SCALE GENOMIC DNA]</scope>
    <source>
        <strain evidence="3">CGMCC 1.10329</strain>
    </source>
</reference>
<dbReference type="AlphaFoldDB" id="A0A1I5U1E7"/>
<name>A0A1I5U1E7_9EURY</name>
<accession>A0A1I5U1E7</accession>
<feature type="region of interest" description="Disordered" evidence="1">
    <location>
        <begin position="229"/>
        <end position="263"/>
    </location>
</feature>
<dbReference type="SUPFAM" id="SSF52540">
    <property type="entry name" value="P-loop containing nucleoside triphosphate hydrolases"/>
    <property type="match status" value="1"/>
</dbReference>
<proteinExistence type="predicted"/>
<dbReference type="CDD" id="cd01127">
    <property type="entry name" value="TrwB_TraG_TraD_VirD4"/>
    <property type="match status" value="1"/>
</dbReference>
<dbReference type="Gene3D" id="3.40.50.300">
    <property type="entry name" value="P-loop containing nucleotide triphosphate hydrolases"/>
    <property type="match status" value="1"/>
</dbReference>
<protein>
    <submittedName>
        <fullName evidence="2">Uncharacterized protein</fullName>
    </submittedName>
</protein>
<sequence>MFPDGFTTERTYLRVHPSDDPLQPDRIAQSLTRLHRTDADDDPPTYEWLFAATGDTGPDGDRRIEWYVGTDGPLGPLRRTLRQILPDSVDLVETECTYRELLELPPDVAPAETDAGAAAVGDDEEPVADAADPDWDVAAVEWEGVGDRPADWQCPLPSLSAFAVDDTGDDTDTAGNWPLASLLDALATSDAPTLVQLLLTPRADWTAAKEDRIVDLELHSDLRRNALIQSVFGSSQPPTTDGTTEPTRDPDSTDEPVNPTNRRRIDALQTVDARQSFTLNARAITLDTDPDRATQTSTAVASGLRAIRGDHYRVTPTTYDYGTDAAQDRGAALCQRETTESPTRWRHLLPGTSNASPAIVADPGAVAACCVVNGPALGPAASRAVEPTPTDRTGIELPPRTVLDRYLDQPGMTVGHPKTTDRERLDATLSLPPSIQALHTTLFGATGSGKTAVGQTMQLTNHAATDGATVYIDAKGDNAPAEYARTHFARYGDLDDVHYFDCTEYLPALPFLTVEPLLDASLDREWAVNTVAEHYVDLLAAAMGPEQFYSAEAAVEVLEQLVRALFDPVHGADSISQQELLAAAAQFHETGNPPPVSDGALHQKLANTAANAPTTFDSIMSAVTRRIGLATNDARLAPLFEAQPDASTFDLRAALDEDCVIVFDLQGYGDRSRTLLAVAILSQLWRALQRRQSLAPARDHPLVNCYIEEAADLATTGILDTLLAQGRSFELALTLAMQFPEQLRESHPRVYAELLNDVGTIITGNVGVDRRLAERLATSDADADAVADRLRDLQRGEWLVRPAAPFATRQPRPFAVASPSLPEGHPESDRPLTGAREAAFDHAFETAKTRTRDQRGVAVGRTASGSTDPAAVDGPIEGSVAGLTAATATIPHSERFPDGLTYLDEPPYPLVCETCETRYAATPEGMRRAIACHGSLDAVDRAAIPICALDLQLTSGERAASPYSDAQLRLLAAVYMAHQQRFDPTLEYDLVWDSMTNLEAYVGIDTDGVQELLDDGLLRVDCRRPHKLYTVTPEGRDAIGVGHREGIAYGDGTGDLSESSLHVAMVAVGARLLEQEFVAPDDQLGTRVERYYGVDDGRLDAAVLDDTGEVVAALEAERINNDRGEAIPKDFDKMAACGPEAAWWLVKTRGDAHQVLQSLNDPPDGAPRVPRTYSENMAPREYRLDTPGLTEVVPFEYARDSLLDADGPR</sequence>